<keyword evidence="8" id="KW-0021">Allosteric enzyme</keyword>
<dbReference type="UniPathway" id="UPA00052">
    <property type="reaction ID" value="UER00507"/>
</dbReference>
<comment type="pathway">
    <text evidence="3">Amino-acid degradation; L-threonine degradation via propanoate pathway; propanoate from L-threonine: step 1/4.</text>
</comment>
<protein>
    <recommendedName>
        <fullName evidence="7">L-threonine dehydratase catabolic TdcB</fullName>
        <ecNumber evidence="6">4.3.1.19</ecNumber>
    </recommendedName>
    <alternativeName>
        <fullName evidence="12">Threonine deaminase</fullName>
    </alternativeName>
</protein>
<comment type="catalytic activity">
    <reaction evidence="1">
        <text>L-threonine = 2-oxobutanoate + NH4(+)</text>
        <dbReference type="Rhea" id="RHEA:22108"/>
        <dbReference type="ChEBI" id="CHEBI:16763"/>
        <dbReference type="ChEBI" id="CHEBI:28938"/>
        <dbReference type="ChEBI" id="CHEBI:57926"/>
        <dbReference type="EC" id="4.3.1.19"/>
    </reaction>
</comment>
<evidence type="ECO:0000256" key="3">
    <source>
        <dbReference type="ARBA" id="ARBA00004958"/>
    </source>
</evidence>
<dbReference type="RefSeq" id="WP_213168949.1">
    <property type="nucleotide sequence ID" value="NZ_CP058559.1"/>
</dbReference>
<dbReference type="InterPro" id="IPR005789">
    <property type="entry name" value="Thr_deHydtase_catblc"/>
</dbReference>
<dbReference type="InterPro" id="IPR036052">
    <property type="entry name" value="TrpB-like_PALP_sf"/>
</dbReference>
<evidence type="ECO:0000256" key="11">
    <source>
        <dbReference type="ARBA" id="ARBA00025527"/>
    </source>
</evidence>
<dbReference type="PANTHER" id="PTHR48078">
    <property type="entry name" value="THREONINE DEHYDRATASE, MITOCHONDRIAL-RELATED"/>
    <property type="match status" value="1"/>
</dbReference>
<dbReference type="EC" id="4.3.1.19" evidence="6"/>
<dbReference type="GO" id="GO:0006565">
    <property type="term" value="P:L-serine catabolic process"/>
    <property type="evidence" value="ECO:0007669"/>
    <property type="project" value="TreeGrafter"/>
</dbReference>
<evidence type="ECO:0000256" key="8">
    <source>
        <dbReference type="ARBA" id="ARBA00022533"/>
    </source>
</evidence>
<comment type="similarity">
    <text evidence="4">Belongs to the serine/threonine dehydratase family.</text>
</comment>
<dbReference type="PANTHER" id="PTHR48078:SF6">
    <property type="entry name" value="L-THREONINE DEHYDRATASE CATABOLIC TDCB"/>
    <property type="match status" value="1"/>
</dbReference>
<evidence type="ECO:0000256" key="4">
    <source>
        <dbReference type="ARBA" id="ARBA00010869"/>
    </source>
</evidence>
<dbReference type="Gene3D" id="3.40.50.1100">
    <property type="match status" value="2"/>
</dbReference>
<evidence type="ECO:0000313" key="15">
    <source>
        <dbReference type="Proteomes" id="UP000516160"/>
    </source>
</evidence>
<dbReference type="InterPro" id="IPR002912">
    <property type="entry name" value="ACT_dom"/>
</dbReference>
<evidence type="ECO:0000256" key="9">
    <source>
        <dbReference type="ARBA" id="ARBA00022898"/>
    </source>
</evidence>
<keyword evidence="10 14" id="KW-0456">Lyase</keyword>
<evidence type="ECO:0000256" key="10">
    <source>
        <dbReference type="ARBA" id="ARBA00023239"/>
    </source>
</evidence>
<dbReference type="EMBL" id="CP058559">
    <property type="protein sequence ID" value="QNO14879.1"/>
    <property type="molecule type" value="Genomic_DNA"/>
</dbReference>
<evidence type="ECO:0000256" key="2">
    <source>
        <dbReference type="ARBA" id="ARBA00001933"/>
    </source>
</evidence>
<evidence type="ECO:0000313" key="14">
    <source>
        <dbReference type="EMBL" id="QNO14879.1"/>
    </source>
</evidence>
<dbReference type="InterPro" id="IPR044561">
    <property type="entry name" value="ACT_ThrD-II-like"/>
</dbReference>
<dbReference type="GO" id="GO:0070689">
    <property type="term" value="P:L-threonine catabolic process to propionate"/>
    <property type="evidence" value="ECO:0007669"/>
    <property type="project" value="UniProtKB-UniPathway"/>
</dbReference>
<comment type="function">
    <text evidence="11">Catalyzes the anaerobic formation of alpha-ketobutyrate and ammonia from threonine in a two-step reaction. The first step involved a dehydration of threonine and a production of enamine intermediates (aminocrotonate), which tautomerizes to its imine form (iminobutyrate). Both intermediates are unstable and short-lived. The second step is the nonenzymatic hydrolysis of the enamine/imine intermediates to form 2-ketobutyrate and free ammonia. In the low water environment of the cell, the second step is accelerated by RidA.</text>
</comment>
<evidence type="ECO:0000256" key="1">
    <source>
        <dbReference type="ARBA" id="ARBA00001274"/>
    </source>
</evidence>
<dbReference type="GO" id="GO:0003941">
    <property type="term" value="F:L-serine ammonia-lyase activity"/>
    <property type="evidence" value="ECO:0007669"/>
    <property type="project" value="TreeGrafter"/>
</dbReference>
<dbReference type="FunFam" id="3.40.50.1100:FF:000007">
    <property type="entry name" value="L-threonine dehydratase catabolic TdcB"/>
    <property type="match status" value="1"/>
</dbReference>
<name>A0A7G9W867_ALKCA</name>
<dbReference type="InterPro" id="IPR001926">
    <property type="entry name" value="TrpB-like_PALP"/>
</dbReference>
<accession>A0A7G9W867</accession>
<keyword evidence="9" id="KW-0663">Pyridoxal phosphate</keyword>
<comment type="cofactor">
    <cofactor evidence="2">
        <name>pyridoxal 5'-phosphate</name>
        <dbReference type="ChEBI" id="CHEBI:597326"/>
    </cofactor>
</comment>
<dbReference type="InterPro" id="IPR050147">
    <property type="entry name" value="Ser/Thr_Dehydratase"/>
</dbReference>
<dbReference type="KEGG" id="acae:HYG86_08875"/>
<dbReference type="GO" id="GO:0009097">
    <property type="term" value="P:isoleucine biosynthetic process"/>
    <property type="evidence" value="ECO:0007669"/>
    <property type="project" value="TreeGrafter"/>
</dbReference>
<dbReference type="PROSITE" id="PS00165">
    <property type="entry name" value="DEHYDRATASE_SER_THR"/>
    <property type="match status" value="1"/>
</dbReference>
<comment type="subunit">
    <text evidence="5">In the native structure, TdcB is in a dimeric form, whereas in the TdcB-AMP complex, it exists in a tetrameric form (dimer of dimers).</text>
</comment>
<dbReference type="GO" id="GO:0030170">
    <property type="term" value="F:pyridoxal phosphate binding"/>
    <property type="evidence" value="ECO:0007669"/>
    <property type="project" value="InterPro"/>
</dbReference>
<dbReference type="GO" id="GO:0004794">
    <property type="term" value="F:threonine deaminase activity"/>
    <property type="evidence" value="ECO:0007669"/>
    <property type="project" value="UniProtKB-EC"/>
</dbReference>
<evidence type="ECO:0000256" key="6">
    <source>
        <dbReference type="ARBA" id="ARBA00012096"/>
    </source>
</evidence>
<feature type="domain" description="ACT" evidence="13">
    <location>
        <begin position="328"/>
        <end position="405"/>
    </location>
</feature>
<evidence type="ECO:0000256" key="12">
    <source>
        <dbReference type="ARBA" id="ARBA00031427"/>
    </source>
</evidence>
<evidence type="ECO:0000259" key="13">
    <source>
        <dbReference type="PROSITE" id="PS51671"/>
    </source>
</evidence>
<proteinExistence type="inferred from homology"/>
<dbReference type="Pfam" id="PF00291">
    <property type="entry name" value="PALP"/>
    <property type="match status" value="1"/>
</dbReference>
<dbReference type="NCBIfam" id="TIGR01127">
    <property type="entry name" value="ilvA_1Cterm"/>
    <property type="match status" value="1"/>
</dbReference>
<dbReference type="CDD" id="cd04886">
    <property type="entry name" value="ACT_ThrD-II-like"/>
    <property type="match status" value="1"/>
</dbReference>
<keyword evidence="15" id="KW-1185">Reference proteome</keyword>
<evidence type="ECO:0000256" key="7">
    <source>
        <dbReference type="ARBA" id="ARBA00022248"/>
    </source>
</evidence>
<dbReference type="SUPFAM" id="SSF53686">
    <property type="entry name" value="Tryptophan synthase beta subunit-like PLP-dependent enzymes"/>
    <property type="match status" value="1"/>
</dbReference>
<dbReference type="Proteomes" id="UP000516160">
    <property type="component" value="Chromosome"/>
</dbReference>
<sequence length="405" mass="43701">MEITLDDVKKSQKKIAEIVRVTPLEKSQTLTQLVGQEIFLKYENMQKTGSFKLRGATSKILSLSEEGKREGVIAASAGNHAQGVAFAATKSNMLSKIVMPEGAPITKIMATQGYGAEVILKGLTYDDCYQHAMELAKEKKLNYVHAFNDKDVIAGQGTIGLEIISQLQDVKNIIVPIGGGGLLAGILLAVKELNPSIRVIGVQAEGASAMVNSVKMGKLTQTDMVNTIADGIAVKKPGDLTFTLINKYIDDVVTVDEEEIARAILLLLERNKTMVEGAAAVTVAALIYNKIDNLKGKTVAVLSGGNIDPNILSRIIERGMIKAGKTTFLEVVLQDIPGSLQRLLGTIALHKANVIAVNHDRLNPKIPIKYAKVNLMLETRDLAHGENIVKELLKSGYSAQILENL</sequence>
<evidence type="ECO:0000256" key="5">
    <source>
        <dbReference type="ARBA" id="ARBA00011447"/>
    </source>
</evidence>
<dbReference type="PROSITE" id="PS51671">
    <property type="entry name" value="ACT"/>
    <property type="match status" value="1"/>
</dbReference>
<reference evidence="14 15" key="1">
    <citation type="submission" date="2020-07" db="EMBL/GenBank/DDBJ databases">
        <title>Alkalicella. sp. LB2 genome.</title>
        <authorList>
            <person name="Postec A."/>
            <person name="Quemeneur M."/>
        </authorList>
    </citation>
    <scope>NUCLEOTIDE SEQUENCE [LARGE SCALE GENOMIC DNA]</scope>
    <source>
        <strain evidence="14 15">LB2</strain>
    </source>
</reference>
<dbReference type="InterPro" id="IPR000634">
    <property type="entry name" value="Ser/Thr_deHydtase_PyrdxlP-BS"/>
</dbReference>
<organism evidence="14 15">
    <name type="scientific">Alkalicella caledoniensis</name>
    <dbReference type="NCBI Taxonomy" id="2731377"/>
    <lineage>
        <taxon>Bacteria</taxon>
        <taxon>Bacillati</taxon>
        <taxon>Bacillota</taxon>
        <taxon>Clostridia</taxon>
        <taxon>Eubacteriales</taxon>
        <taxon>Proteinivoracaceae</taxon>
        <taxon>Alkalicella</taxon>
    </lineage>
</organism>
<gene>
    <name evidence="14" type="ORF">HYG86_08875</name>
</gene>
<dbReference type="AlphaFoldDB" id="A0A7G9W867"/>
<dbReference type="CDD" id="cd01562">
    <property type="entry name" value="Thr-dehyd"/>
    <property type="match status" value="1"/>
</dbReference>